<proteinExistence type="predicted"/>
<evidence type="ECO:0000313" key="2">
    <source>
        <dbReference type="Proteomes" id="UP000767238"/>
    </source>
</evidence>
<organism evidence="1 2">
    <name type="scientific">Aureobasidium melanogenum</name>
    <name type="common">Aureobasidium pullulans var. melanogenum</name>
    <dbReference type="NCBI Taxonomy" id="46634"/>
    <lineage>
        <taxon>Eukaryota</taxon>
        <taxon>Fungi</taxon>
        <taxon>Dikarya</taxon>
        <taxon>Ascomycota</taxon>
        <taxon>Pezizomycotina</taxon>
        <taxon>Dothideomycetes</taxon>
        <taxon>Dothideomycetidae</taxon>
        <taxon>Dothideales</taxon>
        <taxon>Saccotheciaceae</taxon>
        <taxon>Aureobasidium</taxon>
    </lineage>
</organism>
<comment type="caution">
    <text evidence="1">The sequence shown here is derived from an EMBL/GenBank/DDBJ whole genome shotgun (WGS) entry which is preliminary data.</text>
</comment>
<dbReference type="EMBL" id="JAHFYH010000001">
    <property type="protein sequence ID" value="KAH0237654.1"/>
    <property type="molecule type" value="Genomic_DNA"/>
</dbReference>
<dbReference type="OrthoDB" id="3828114at2759"/>
<evidence type="ECO:0000313" key="1">
    <source>
        <dbReference type="EMBL" id="KAH0237654.1"/>
    </source>
</evidence>
<protein>
    <submittedName>
        <fullName evidence="1">Uncharacterized protein</fullName>
    </submittedName>
</protein>
<reference evidence="1" key="2">
    <citation type="submission" date="2021-08" db="EMBL/GenBank/DDBJ databases">
        <authorList>
            <person name="Gostincar C."/>
            <person name="Sun X."/>
            <person name="Song Z."/>
            <person name="Gunde-Cimerman N."/>
        </authorList>
    </citation>
    <scope>NUCLEOTIDE SEQUENCE</scope>
    <source>
        <strain evidence="1">EXF-8016</strain>
    </source>
</reference>
<dbReference type="AlphaFoldDB" id="A0A9P8GNW9"/>
<sequence length="362" mass="42211">MEDEVETHDAPDAPLYFAPVLTPELDLHTQLGLDCLEETLVIRLPLGEKCKTVDITNHENHLTPDVIREGGEDWIEFYWTMVDLVIPGERTLLDPRDPVIGDVTTPWINANFNAKIFVTNFFDPKNDMPQYYINSDEFQAWLVEWRSAAQVQHYGPGEAEGNAIPTRDEIAAYKNQRERHLLNLVHSYGTRTCVHYEVLIMWDFNATAAEGECTSPRVSASNIRLLFDVVDAFPPEHLDRLELHFVFKDVRQGRYTHVAKSKRQYECDTRLGHQWVKIIKDAISESQQLTDDLEEGIYPNIDAILPLKWEIAHDVRRKMLRTFGRENMVDRGQLKFMMFDAFKESRRARRQDPDVRRWLREG</sequence>
<feature type="non-terminal residue" evidence="1">
    <location>
        <position position="362"/>
    </location>
</feature>
<gene>
    <name evidence="1" type="ORF">KCV03_g122</name>
</gene>
<dbReference type="Proteomes" id="UP000767238">
    <property type="component" value="Unassembled WGS sequence"/>
</dbReference>
<name>A0A9P8GNW9_AURME</name>
<reference evidence="1" key="1">
    <citation type="journal article" date="2021" name="J Fungi (Basel)">
        <title>Virulence traits and population genomics of the black yeast Aureobasidium melanogenum.</title>
        <authorList>
            <person name="Cernosa A."/>
            <person name="Sun X."/>
            <person name="Gostincar C."/>
            <person name="Fang C."/>
            <person name="Gunde-Cimerman N."/>
            <person name="Song Z."/>
        </authorList>
    </citation>
    <scope>NUCLEOTIDE SEQUENCE</scope>
    <source>
        <strain evidence="1">EXF-8016</strain>
    </source>
</reference>
<accession>A0A9P8GNW9</accession>